<dbReference type="PANTHER" id="PTHR43806">
    <property type="entry name" value="PEPTIDASE S8"/>
    <property type="match status" value="1"/>
</dbReference>
<feature type="compositionally biased region" description="Acidic residues" evidence="12">
    <location>
        <begin position="37"/>
        <end position="47"/>
    </location>
</feature>
<evidence type="ECO:0000256" key="7">
    <source>
        <dbReference type="ARBA" id="ARBA00022825"/>
    </source>
</evidence>
<dbReference type="Proteomes" id="UP000199213">
    <property type="component" value="Unassembled WGS sequence"/>
</dbReference>
<dbReference type="InterPro" id="IPR050131">
    <property type="entry name" value="Peptidase_S8_subtilisin-like"/>
</dbReference>
<name>A0A1G8WI39_ACTMZ</name>
<dbReference type="PROSITE" id="PS00136">
    <property type="entry name" value="SUBTILASE_ASP"/>
    <property type="match status" value="1"/>
</dbReference>
<evidence type="ECO:0000256" key="4">
    <source>
        <dbReference type="ARBA" id="ARBA00022670"/>
    </source>
</evidence>
<dbReference type="InterPro" id="IPR023827">
    <property type="entry name" value="Peptidase_S8_Asp-AS"/>
</dbReference>
<evidence type="ECO:0000256" key="1">
    <source>
        <dbReference type="ARBA" id="ARBA00004162"/>
    </source>
</evidence>
<evidence type="ECO:0000256" key="6">
    <source>
        <dbReference type="ARBA" id="ARBA00022801"/>
    </source>
</evidence>
<feature type="active site" description="Charge relay system" evidence="10">
    <location>
        <position position="121"/>
    </location>
</feature>
<evidence type="ECO:0000256" key="12">
    <source>
        <dbReference type="SAM" id="MobiDB-lite"/>
    </source>
</evidence>
<dbReference type="InterPro" id="IPR023828">
    <property type="entry name" value="Peptidase_S8_Ser-AS"/>
</dbReference>
<feature type="chain" id="PRO_5011712955" evidence="14">
    <location>
        <begin position="37"/>
        <end position="482"/>
    </location>
</feature>
<feature type="transmembrane region" description="Helical" evidence="13">
    <location>
        <begin position="437"/>
        <end position="461"/>
    </location>
</feature>
<dbReference type="InterPro" id="IPR015500">
    <property type="entry name" value="Peptidase_S8_subtilisin-rel"/>
</dbReference>
<evidence type="ECO:0000256" key="13">
    <source>
        <dbReference type="SAM" id="Phobius"/>
    </source>
</evidence>
<keyword evidence="7 10" id="KW-0720">Serine protease</keyword>
<dbReference type="Pfam" id="PF00082">
    <property type="entry name" value="Peptidase_S8"/>
    <property type="match status" value="1"/>
</dbReference>
<keyword evidence="5 13" id="KW-0812">Transmembrane</keyword>
<keyword evidence="4 10" id="KW-0645">Protease</keyword>
<dbReference type="RefSeq" id="WP_092626174.1">
    <property type="nucleotide sequence ID" value="NZ_FNFM01000002.1"/>
</dbReference>
<dbReference type="PROSITE" id="PS00137">
    <property type="entry name" value="SUBTILASE_HIS"/>
    <property type="match status" value="1"/>
</dbReference>
<evidence type="ECO:0000256" key="9">
    <source>
        <dbReference type="ARBA" id="ARBA00023136"/>
    </source>
</evidence>
<feature type="domain" description="Peptidase S8/S53" evidence="15">
    <location>
        <begin position="112"/>
        <end position="399"/>
    </location>
</feature>
<dbReference type="PANTHER" id="PTHR43806:SF11">
    <property type="entry name" value="CEREVISIN-RELATED"/>
    <property type="match status" value="1"/>
</dbReference>
<keyword evidence="6 10" id="KW-0378">Hydrolase</keyword>
<evidence type="ECO:0000256" key="14">
    <source>
        <dbReference type="SAM" id="SignalP"/>
    </source>
</evidence>
<protein>
    <submittedName>
        <fullName evidence="16">Membrane-anchored mycosin MYCP</fullName>
    </submittedName>
</protein>
<dbReference type="InterPro" id="IPR023834">
    <property type="entry name" value="T7SS_pept_S8A_mycosin"/>
</dbReference>
<evidence type="ECO:0000313" key="17">
    <source>
        <dbReference type="Proteomes" id="UP000199213"/>
    </source>
</evidence>
<evidence type="ECO:0000256" key="5">
    <source>
        <dbReference type="ARBA" id="ARBA00022692"/>
    </source>
</evidence>
<feature type="active site" description="Charge relay system" evidence="10">
    <location>
        <position position="152"/>
    </location>
</feature>
<dbReference type="Gene3D" id="3.40.50.200">
    <property type="entry name" value="Peptidase S8/S53 domain"/>
    <property type="match status" value="1"/>
</dbReference>
<dbReference type="GO" id="GO:0005886">
    <property type="term" value="C:plasma membrane"/>
    <property type="evidence" value="ECO:0007669"/>
    <property type="project" value="UniProtKB-SubCell"/>
</dbReference>
<dbReference type="PROSITE" id="PS51892">
    <property type="entry name" value="SUBTILASE"/>
    <property type="match status" value="1"/>
</dbReference>
<accession>A0A1G8WI39</accession>
<dbReference type="PROSITE" id="PS00138">
    <property type="entry name" value="SUBTILASE_SER"/>
    <property type="match status" value="1"/>
</dbReference>
<organism evidence="16 17">
    <name type="scientific">Actinopolyspora mzabensis</name>
    <dbReference type="NCBI Taxonomy" id="995066"/>
    <lineage>
        <taxon>Bacteria</taxon>
        <taxon>Bacillati</taxon>
        <taxon>Actinomycetota</taxon>
        <taxon>Actinomycetes</taxon>
        <taxon>Actinopolysporales</taxon>
        <taxon>Actinopolysporaceae</taxon>
        <taxon>Actinopolyspora</taxon>
    </lineage>
</organism>
<feature type="signal peptide" evidence="14">
    <location>
        <begin position="1"/>
        <end position="36"/>
    </location>
</feature>
<dbReference type="PRINTS" id="PR00723">
    <property type="entry name" value="SUBTILISIN"/>
</dbReference>
<evidence type="ECO:0000256" key="10">
    <source>
        <dbReference type="PROSITE-ProRule" id="PRU01240"/>
    </source>
</evidence>
<proteinExistence type="inferred from homology"/>
<feature type="active site" description="Charge relay system" evidence="10">
    <location>
        <position position="350"/>
    </location>
</feature>
<dbReference type="InterPro" id="IPR036852">
    <property type="entry name" value="Peptidase_S8/S53_dom_sf"/>
</dbReference>
<dbReference type="AlphaFoldDB" id="A0A1G8WI39"/>
<evidence type="ECO:0000313" key="16">
    <source>
        <dbReference type="EMBL" id="SDJ77777.1"/>
    </source>
</evidence>
<dbReference type="GO" id="GO:0004252">
    <property type="term" value="F:serine-type endopeptidase activity"/>
    <property type="evidence" value="ECO:0007669"/>
    <property type="project" value="UniProtKB-UniRule"/>
</dbReference>
<dbReference type="NCBIfam" id="TIGR03921">
    <property type="entry name" value="T7SS_mycosin"/>
    <property type="match status" value="1"/>
</dbReference>
<dbReference type="InterPro" id="IPR000209">
    <property type="entry name" value="Peptidase_S8/S53_dom"/>
</dbReference>
<evidence type="ECO:0000256" key="8">
    <source>
        <dbReference type="ARBA" id="ARBA00022989"/>
    </source>
</evidence>
<sequence length="482" mass="50437">MRSTTTVHRGNLRRALAISAATATLLVCGPIQPATAQDEEETGTESEQELRLPPVPEGTNLTVSSAALSPDNGFTRQQACLAASENGSRIRRQPWSQRVLGFGRAHEQGLTGAGQTVAVIDTGVNEHPRLESRLRAGGSKITGGALRDCDGHGTVVAGIIAASDSEETGFVGVAPESDILSIRQSSSVYQKEQSGETVGNTSTMAQAIASAVAQNADVINISQASCQTLSRALSPNEPNWELRKAVRQAYEQDVVVVAAAGNVGGKCEKNDPGEPSTAVLPAWFDDYVLTVASVNRQGAPSEFTIPGPWVDVAAPGEELISLDPGIGGKGLVNRVTRDSNSQPQPLQGTSFAAPYVSGLAALIKEKNPELSAAQVMHRITETAQHHGGSEGGNDIIGYGLINPMAALNDVIPAEHDAAAAPVEPRRLEAHVFPQRNWAAIAVAMGGTIGGLATVLFTAFLLNAVRRVRARNRGESPVGPETL</sequence>
<keyword evidence="3" id="KW-1003">Cell membrane</keyword>
<evidence type="ECO:0000259" key="15">
    <source>
        <dbReference type="Pfam" id="PF00082"/>
    </source>
</evidence>
<dbReference type="EMBL" id="FNFM01000002">
    <property type="protein sequence ID" value="SDJ77777.1"/>
    <property type="molecule type" value="Genomic_DNA"/>
</dbReference>
<evidence type="ECO:0000256" key="2">
    <source>
        <dbReference type="ARBA" id="ARBA00011073"/>
    </source>
</evidence>
<keyword evidence="8 13" id="KW-1133">Transmembrane helix</keyword>
<evidence type="ECO:0000256" key="11">
    <source>
        <dbReference type="RuleBase" id="RU003355"/>
    </source>
</evidence>
<feature type="region of interest" description="Disordered" evidence="12">
    <location>
        <begin position="35"/>
        <end position="59"/>
    </location>
</feature>
<comment type="similarity">
    <text evidence="2 10 11">Belongs to the peptidase S8 family.</text>
</comment>
<keyword evidence="14" id="KW-0732">Signal</keyword>
<dbReference type="OrthoDB" id="9798386at2"/>
<dbReference type="InterPro" id="IPR022398">
    <property type="entry name" value="Peptidase_S8_His-AS"/>
</dbReference>
<reference evidence="17" key="1">
    <citation type="submission" date="2016-10" db="EMBL/GenBank/DDBJ databases">
        <authorList>
            <person name="Varghese N."/>
            <person name="Submissions S."/>
        </authorList>
    </citation>
    <scope>NUCLEOTIDE SEQUENCE [LARGE SCALE GENOMIC DNA]</scope>
    <source>
        <strain evidence="17">DSM 45460</strain>
    </source>
</reference>
<keyword evidence="17" id="KW-1185">Reference proteome</keyword>
<gene>
    <name evidence="16" type="ORF">SAMN04487820_10249</name>
</gene>
<keyword evidence="9 13" id="KW-0472">Membrane</keyword>
<dbReference type="SUPFAM" id="SSF52743">
    <property type="entry name" value="Subtilisin-like"/>
    <property type="match status" value="1"/>
</dbReference>
<evidence type="ECO:0000256" key="3">
    <source>
        <dbReference type="ARBA" id="ARBA00022475"/>
    </source>
</evidence>
<comment type="subcellular location">
    <subcellularLocation>
        <location evidence="1">Cell membrane</location>
        <topology evidence="1">Single-pass membrane protein</topology>
    </subcellularLocation>
</comment>
<dbReference type="GO" id="GO:0006508">
    <property type="term" value="P:proteolysis"/>
    <property type="evidence" value="ECO:0007669"/>
    <property type="project" value="UniProtKB-KW"/>
</dbReference>